<sequence>TLPFSIGPLKGKKLNSESKKIYQFAKVLIRKTKGHFYLVKLFNEVGKSYSFNNEELAEIIFDLVQNKVLLPIISEKVKKKFAIHF</sequence>
<organism evidence="1">
    <name type="scientific">marine sediment metagenome</name>
    <dbReference type="NCBI Taxonomy" id="412755"/>
    <lineage>
        <taxon>unclassified sequences</taxon>
        <taxon>metagenomes</taxon>
        <taxon>ecological metagenomes</taxon>
    </lineage>
</organism>
<dbReference type="AlphaFoldDB" id="X0SM94"/>
<name>X0SM94_9ZZZZ</name>
<evidence type="ECO:0000313" key="1">
    <source>
        <dbReference type="EMBL" id="GAF82208.1"/>
    </source>
</evidence>
<comment type="caution">
    <text evidence="1">The sequence shown here is derived from an EMBL/GenBank/DDBJ whole genome shotgun (WGS) entry which is preliminary data.</text>
</comment>
<protein>
    <submittedName>
        <fullName evidence="1">Uncharacterized protein</fullName>
    </submittedName>
</protein>
<feature type="non-terminal residue" evidence="1">
    <location>
        <position position="1"/>
    </location>
</feature>
<reference evidence="1" key="1">
    <citation type="journal article" date="2014" name="Front. Microbiol.">
        <title>High frequency of phylogenetically diverse reductive dehalogenase-homologous genes in deep subseafloor sedimentary metagenomes.</title>
        <authorList>
            <person name="Kawai M."/>
            <person name="Futagami T."/>
            <person name="Toyoda A."/>
            <person name="Takaki Y."/>
            <person name="Nishi S."/>
            <person name="Hori S."/>
            <person name="Arai W."/>
            <person name="Tsubouchi T."/>
            <person name="Morono Y."/>
            <person name="Uchiyama I."/>
            <person name="Ito T."/>
            <person name="Fujiyama A."/>
            <person name="Inagaki F."/>
            <person name="Takami H."/>
        </authorList>
    </citation>
    <scope>NUCLEOTIDE SEQUENCE</scope>
    <source>
        <strain evidence="1">Expedition CK06-06</strain>
    </source>
</reference>
<dbReference type="EMBL" id="BARS01009975">
    <property type="protein sequence ID" value="GAF82208.1"/>
    <property type="molecule type" value="Genomic_DNA"/>
</dbReference>
<accession>X0SM94</accession>
<proteinExistence type="predicted"/>
<gene>
    <name evidence="1" type="ORF">S01H1_18628</name>
</gene>